<evidence type="ECO:0000313" key="2">
    <source>
        <dbReference type="EMBL" id="KIO43761.1"/>
    </source>
</evidence>
<dbReference type="RefSeq" id="WP_041503943.1">
    <property type="nucleotide sequence ID" value="NZ_JPIT01000031.1"/>
</dbReference>
<evidence type="ECO:0000256" key="1">
    <source>
        <dbReference type="SAM" id="MobiDB-lite"/>
    </source>
</evidence>
<evidence type="ECO:0008006" key="6">
    <source>
        <dbReference type="Google" id="ProtNLM"/>
    </source>
</evidence>
<gene>
    <name evidence="3" type="ORF">BA92_05625</name>
    <name evidence="2" type="ORF">IE90_11660</name>
</gene>
<keyword evidence="5" id="KW-1185">Reference proteome</keyword>
<name>A0A0C3RIR8_9PORP</name>
<dbReference type="Proteomes" id="UP000031937">
    <property type="component" value="Unassembled WGS sequence"/>
</dbReference>
<reference evidence="3 5" key="1">
    <citation type="submission" date="2014-07" db="EMBL/GenBank/DDBJ databases">
        <title>Porphyromonadaceae bacterium OUH 308042 = ATCC BAA-2681 = DSM 28342 draft genome.</title>
        <authorList>
            <person name="Sydenham T.V."/>
            <person name="Hasman H."/>
            <person name="Justensen U.S."/>
        </authorList>
    </citation>
    <scope>NUCLEOTIDE SEQUENCE [LARGE SCALE GENOMIC DNA]</scope>
    <source>
        <strain evidence="3 5">OUH 308042</strain>
    </source>
</reference>
<accession>A0A0C3RIR8</accession>
<comment type="caution">
    <text evidence="3">The sequence shown here is derived from an EMBL/GenBank/DDBJ whole genome shotgun (WGS) entry which is preliminary data.</text>
</comment>
<sequence>MKTILSILTLAALVSACSTTRDFARVSEDDIYYVPGKQSLLVQEIERKTGSTLSLYPAEEKHKSKEIDPAVLAKEQAEANSGKVNPRAKAIGMARYATQKQVEEAQAQSTTPILIDEESQGYWIGGFKGNQRDLDECVRIMNRYPEGFAIFGNAHEIAMRLSFDSDWNVYTVNNRYWWFPSNTNIELYSKLHFGTYPDFMWTVMWNDPRFDRFAMDRWNSRWNFGFGYSSWGNNWGWNSWYNPWGWNHSSYWGYGYYPGWRHDPWYWHNHWNYGYWHPYYPGGRPHWGHTTKPNLKPNYATRTHYTNNRNARSYNTYSRSNRYSSYGRNNNQSWGSRNQGSSSSNSGHDSGYSRSNSNSYGKSSTTRSGGYTGTREHKETGRRK</sequence>
<protein>
    <recommendedName>
        <fullName evidence="6">Lipoprotein</fullName>
    </recommendedName>
</protein>
<dbReference type="EMBL" id="JPIT01000031">
    <property type="protein sequence ID" value="KIO43761.1"/>
    <property type="molecule type" value="Genomic_DNA"/>
</dbReference>
<proteinExistence type="predicted"/>
<feature type="region of interest" description="Disordered" evidence="1">
    <location>
        <begin position="327"/>
        <end position="384"/>
    </location>
</feature>
<evidence type="ECO:0000313" key="3">
    <source>
        <dbReference type="EMBL" id="KIO45924.1"/>
    </source>
</evidence>
<dbReference type="OrthoDB" id="1093019at2"/>
<dbReference type="PROSITE" id="PS51257">
    <property type="entry name" value="PROKAR_LIPOPROTEIN"/>
    <property type="match status" value="1"/>
</dbReference>
<feature type="compositionally biased region" description="Basic and acidic residues" evidence="1">
    <location>
        <begin position="374"/>
        <end position="384"/>
    </location>
</feature>
<dbReference type="Proteomes" id="UP000031980">
    <property type="component" value="Unassembled WGS sequence"/>
</dbReference>
<reference evidence="2 4" key="2">
    <citation type="submission" date="2014-07" db="EMBL/GenBank/DDBJ databases">
        <title>Porphyromonadaceae bacterium OUH 334697 = ATCC BAA-2682 = DSM 28341 draft genome.</title>
        <authorList>
            <person name="Sydenham T.V."/>
            <person name="Hasman H."/>
            <person name="Justesen U.S."/>
        </authorList>
    </citation>
    <scope>NUCLEOTIDE SEQUENCE [LARGE SCALE GENOMIC DNA]</scope>
    <source>
        <strain evidence="2 4">OUH 334697</strain>
    </source>
</reference>
<organism evidence="3 5">
    <name type="scientific">Sanguibacteroides justesenii</name>
    <dbReference type="NCBI Taxonomy" id="1547597"/>
    <lineage>
        <taxon>Bacteria</taxon>
        <taxon>Pseudomonadati</taxon>
        <taxon>Bacteroidota</taxon>
        <taxon>Bacteroidia</taxon>
        <taxon>Bacteroidales</taxon>
        <taxon>Porphyromonadaceae</taxon>
        <taxon>Sanguibacteroides</taxon>
    </lineage>
</organism>
<evidence type="ECO:0000313" key="5">
    <source>
        <dbReference type="Proteomes" id="UP000031980"/>
    </source>
</evidence>
<evidence type="ECO:0000313" key="4">
    <source>
        <dbReference type="Proteomes" id="UP000031937"/>
    </source>
</evidence>
<dbReference type="AlphaFoldDB" id="A0A0C3RIR8"/>
<feature type="compositionally biased region" description="Low complexity" evidence="1">
    <location>
        <begin position="327"/>
        <end position="369"/>
    </location>
</feature>
<dbReference type="EMBL" id="JPIU01000037">
    <property type="protein sequence ID" value="KIO45924.1"/>
    <property type="molecule type" value="Genomic_DNA"/>
</dbReference>